<dbReference type="SUPFAM" id="SSF56235">
    <property type="entry name" value="N-terminal nucleophile aminohydrolases (Ntn hydrolases)"/>
    <property type="match status" value="1"/>
</dbReference>
<dbReference type="GO" id="GO:0036374">
    <property type="term" value="F:glutathione hydrolase activity"/>
    <property type="evidence" value="ECO:0007669"/>
    <property type="project" value="UniProtKB-UniRule"/>
</dbReference>
<dbReference type="EC" id="3.4.19.13" evidence="5"/>
<evidence type="ECO:0000256" key="1">
    <source>
        <dbReference type="ARBA" id="ARBA00009381"/>
    </source>
</evidence>
<dbReference type="UniPathway" id="UPA00204"/>
<feature type="binding site" evidence="4">
    <location>
        <position position="463"/>
    </location>
    <ligand>
        <name>L-glutamate</name>
        <dbReference type="ChEBI" id="CHEBI:29985"/>
    </ligand>
</feature>
<comment type="catalytic activity">
    <reaction evidence="5">
        <text>an N-terminal (5-L-glutamyl)-[peptide] + an alpha-amino acid = 5-L-glutamyl amino acid + an N-terminal L-alpha-aminoacyl-[peptide]</text>
        <dbReference type="Rhea" id="RHEA:23904"/>
        <dbReference type="Rhea" id="RHEA-COMP:9780"/>
        <dbReference type="Rhea" id="RHEA-COMP:9795"/>
        <dbReference type="ChEBI" id="CHEBI:77644"/>
        <dbReference type="ChEBI" id="CHEBI:78597"/>
        <dbReference type="ChEBI" id="CHEBI:78599"/>
        <dbReference type="ChEBI" id="CHEBI:78608"/>
        <dbReference type="EC" id="2.3.2.2"/>
    </reaction>
</comment>
<dbReference type="PANTHER" id="PTHR11686:SF9">
    <property type="entry name" value="RE13973P"/>
    <property type="match status" value="1"/>
</dbReference>
<comment type="similarity">
    <text evidence="1">Belongs to the gamma-glutamyltransferase family.</text>
</comment>
<evidence type="ECO:0000256" key="4">
    <source>
        <dbReference type="PIRSR" id="PIRSR600101-2"/>
    </source>
</evidence>
<organism evidence="6">
    <name type="scientific">Phallusia mammillata</name>
    <dbReference type="NCBI Taxonomy" id="59560"/>
    <lineage>
        <taxon>Eukaryota</taxon>
        <taxon>Metazoa</taxon>
        <taxon>Chordata</taxon>
        <taxon>Tunicata</taxon>
        <taxon>Ascidiacea</taxon>
        <taxon>Phlebobranchia</taxon>
        <taxon>Ascidiidae</taxon>
        <taxon>Phallusia</taxon>
    </lineage>
</organism>
<dbReference type="InterPro" id="IPR043138">
    <property type="entry name" value="GGT_lsub"/>
</dbReference>
<protein>
    <recommendedName>
        <fullName evidence="5">Glutathione hydrolase</fullName>
        <ecNumber evidence="5">2.3.2.2</ecNumber>
        <ecNumber evidence="5">3.4.19.13</ecNumber>
    </recommendedName>
    <alternativeName>
        <fullName evidence="5">Gamma-glutamyltransferase</fullName>
    </alternativeName>
    <alternativeName>
        <fullName evidence="5">Gamma-glutamyltranspeptidase</fullName>
    </alternativeName>
</protein>
<dbReference type="FunFam" id="3.60.20.40:FF:000001">
    <property type="entry name" value="Gamma-glutamyltranspeptidase 1"/>
    <property type="match status" value="1"/>
</dbReference>
<keyword evidence="2" id="KW-1199">Hemostasis impairing toxin</keyword>
<keyword evidence="5" id="KW-0378">Hydrolase</keyword>
<dbReference type="EC" id="2.3.2.2" evidence="5"/>
<dbReference type="AlphaFoldDB" id="A0A6F9DE64"/>
<dbReference type="Gene3D" id="3.60.20.40">
    <property type="match status" value="1"/>
</dbReference>
<dbReference type="GO" id="GO:0103068">
    <property type="term" value="F:leukotriene C4 gamma-glutamyl transferase activity"/>
    <property type="evidence" value="ECO:0007669"/>
    <property type="project" value="UniProtKB-EC"/>
</dbReference>
<dbReference type="InterPro" id="IPR029055">
    <property type="entry name" value="Ntn_hydrolases_N"/>
</dbReference>
<keyword evidence="5" id="KW-0012">Acyltransferase</keyword>
<proteinExistence type="evidence at transcript level"/>
<keyword evidence="2" id="KW-1202">Platelet aggregation activating toxin</keyword>
<gene>
    <name evidence="6" type="primary">Ggt1-001</name>
</gene>
<comment type="catalytic activity">
    <reaction evidence="5">
        <text>an S-substituted glutathione + H2O = an S-substituted L-cysteinylglycine + L-glutamate</text>
        <dbReference type="Rhea" id="RHEA:59468"/>
        <dbReference type="ChEBI" id="CHEBI:15377"/>
        <dbReference type="ChEBI" id="CHEBI:29985"/>
        <dbReference type="ChEBI" id="CHEBI:90779"/>
        <dbReference type="ChEBI" id="CHEBI:143103"/>
        <dbReference type="EC" id="3.4.19.13"/>
    </reaction>
</comment>
<dbReference type="GO" id="GO:0005886">
    <property type="term" value="C:plasma membrane"/>
    <property type="evidence" value="ECO:0007669"/>
    <property type="project" value="TreeGrafter"/>
</dbReference>
<comment type="pathway">
    <text evidence="5">Sulfur metabolism; glutathione metabolism.</text>
</comment>
<feature type="binding site" evidence="4">
    <location>
        <begin position="491"/>
        <end position="492"/>
    </location>
    <ligand>
        <name>L-glutamate</name>
        <dbReference type="ChEBI" id="CHEBI:29985"/>
    </ligand>
</feature>
<comment type="subcellular location">
    <subcellularLocation>
        <location evidence="5">Membrane</location>
        <topology evidence="5">Single-pass type II membrane protein</topology>
    </subcellularLocation>
</comment>
<feature type="active site" description="Nucleophile" evidence="3">
    <location>
        <position position="421"/>
    </location>
</feature>
<feature type="binding site" evidence="4">
    <location>
        <position position="519"/>
    </location>
    <ligand>
        <name>L-glutamate</name>
        <dbReference type="ChEBI" id="CHEBI:29985"/>
    </ligand>
</feature>
<accession>A0A6F9DE64</accession>
<evidence type="ECO:0000313" key="6">
    <source>
        <dbReference type="EMBL" id="CAB3248949.1"/>
    </source>
</evidence>
<evidence type="ECO:0000256" key="2">
    <source>
        <dbReference type="ARBA" id="ARBA00084097"/>
    </source>
</evidence>
<dbReference type="InterPro" id="IPR000101">
    <property type="entry name" value="GGT_peptidase"/>
</dbReference>
<dbReference type="InterPro" id="IPR043137">
    <property type="entry name" value="GGT_ssub_C"/>
</dbReference>
<dbReference type="PANTHER" id="PTHR11686">
    <property type="entry name" value="GAMMA GLUTAMYL TRANSPEPTIDASE"/>
    <property type="match status" value="1"/>
</dbReference>
<keyword evidence="5" id="KW-0808">Transferase</keyword>
<keyword evidence="5" id="KW-0812">Transmembrane</keyword>
<comment type="function">
    <text evidence="5">Cleaves the gamma-glutamyl peptide bond of glutathione and glutathione conjugates.</text>
</comment>
<feature type="binding site" evidence="4">
    <location>
        <position position="143"/>
    </location>
    <ligand>
        <name>L-glutamate</name>
        <dbReference type="ChEBI" id="CHEBI:29985"/>
    </ligand>
</feature>
<comment type="catalytic activity">
    <reaction evidence="5">
        <text>glutathione + H2O = L-cysteinylglycine + L-glutamate</text>
        <dbReference type="Rhea" id="RHEA:28807"/>
        <dbReference type="ChEBI" id="CHEBI:15377"/>
        <dbReference type="ChEBI" id="CHEBI:29985"/>
        <dbReference type="ChEBI" id="CHEBI:57925"/>
        <dbReference type="ChEBI" id="CHEBI:61694"/>
        <dbReference type="EC" id="3.4.19.13"/>
    </reaction>
</comment>
<feature type="binding site" evidence="4">
    <location>
        <begin position="439"/>
        <end position="441"/>
    </location>
    <ligand>
        <name>L-glutamate</name>
        <dbReference type="ChEBI" id="CHEBI:29985"/>
    </ligand>
</feature>
<dbReference type="NCBIfam" id="TIGR00066">
    <property type="entry name" value="g_glut_trans"/>
    <property type="match status" value="1"/>
</dbReference>
<evidence type="ECO:0000256" key="3">
    <source>
        <dbReference type="PIRSR" id="PIRSR600101-1"/>
    </source>
</evidence>
<dbReference type="Gene3D" id="1.10.246.130">
    <property type="match status" value="1"/>
</dbReference>
<dbReference type="Pfam" id="PF01019">
    <property type="entry name" value="G_glu_transpept"/>
    <property type="match status" value="1"/>
</dbReference>
<keyword evidence="2" id="KW-0800">Toxin</keyword>
<dbReference type="GO" id="GO:0006751">
    <property type="term" value="P:glutathione catabolic process"/>
    <property type="evidence" value="ECO:0007669"/>
    <property type="project" value="UniProtKB-UniRule"/>
</dbReference>
<name>A0A6F9DE64_9ASCI</name>
<evidence type="ECO:0000256" key="5">
    <source>
        <dbReference type="RuleBase" id="RU368068"/>
    </source>
</evidence>
<feature type="transmembrane region" description="Helical" evidence="5">
    <location>
        <begin position="21"/>
        <end position="48"/>
    </location>
</feature>
<reference evidence="6" key="1">
    <citation type="submission" date="2020-04" db="EMBL/GenBank/DDBJ databases">
        <authorList>
            <person name="Neveu A P."/>
        </authorList>
    </citation>
    <scope>NUCLEOTIDE SEQUENCE</scope>
    <source>
        <tissue evidence="6">Whole embryo</tissue>
    </source>
</reference>
<dbReference type="FunFam" id="1.10.246.130:FF:000002">
    <property type="entry name" value="glutathione hydrolase 1 proenzyme"/>
    <property type="match status" value="1"/>
</dbReference>
<sequence length="615" mass="66480">MTNCERETFLKKPYRFQKSKFNAGTFGIGVIVGGLVGLALFFGLYFGLPPRVVTESTTLSPTTTTSPPKHSGEFSHAAVAADAGPCSTIGKDLLLQGGSVVDAAIGTMLCVGLLSAHSCGIGGGFFMVLYNRTTNEATFVNARETAPAAATENMYNGDGYLSTRGAMAVAVPGEIAGYWEAHQKYGKLPWVDLFQPSIDLAEFGYETPKALAIAIEQQKDVIQNRTYNLWPIYENDDGTLKKEGDIIKLPQLAKTMKAIATEGASAFYNGSLTKDIIQDLEDAYGKNMLTEDDLRNYEVDVKPALNITVDQVTLFSAGPPASGAVLSLMVNILDGYDFTPDDMKPENKVLTYHRIVEAFRFAYAKRSSLGDDRLNKTITAIVQNMTSDWYADTIREKIVDAHTMPVSYYEPDFQLPDDSGTSHMSLYGENGDAVALTSTINLYFGSKVRGSRTGIIFNNEMDDFSSPNVTNSFGVPPSPSNFIKPGNRPMSSMTPIVVVRANMKTGANDVFMIDGAAGGTKITTSTAMTMMDCLWFGADVVTSVEQKRIHDQLMPNETVFEDGFDEEVIKGMAEKQHNIAMSATAGSVVQAIVVKADGSIEAACDSRKGGAPDGY</sequence>
<keyword evidence="5" id="KW-0472">Membrane</keyword>
<keyword evidence="5" id="KW-1133">Transmembrane helix</keyword>
<dbReference type="PRINTS" id="PR01210">
    <property type="entry name" value="GGTRANSPTASE"/>
</dbReference>
<dbReference type="EMBL" id="LR785424">
    <property type="protein sequence ID" value="CAB3248949.1"/>
    <property type="molecule type" value="mRNA"/>
</dbReference>